<dbReference type="Pfam" id="PF13180">
    <property type="entry name" value="PDZ_2"/>
    <property type="match status" value="1"/>
</dbReference>
<evidence type="ECO:0000256" key="1">
    <source>
        <dbReference type="ARBA" id="ARBA00001772"/>
    </source>
</evidence>
<dbReference type="PANTHER" id="PTHR22939">
    <property type="entry name" value="SERINE PROTEASE FAMILY S1C HTRA-RELATED"/>
    <property type="match status" value="1"/>
</dbReference>
<dbReference type="PRINTS" id="PR00834">
    <property type="entry name" value="PROTEASES2C"/>
</dbReference>
<dbReference type="Pfam" id="PF13365">
    <property type="entry name" value="Trypsin_2"/>
    <property type="match status" value="1"/>
</dbReference>
<feature type="binding site" evidence="15">
    <location>
        <position position="123"/>
    </location>
    <ligand>
        <name>substrate</name>
    </ligand>
</feature>
<evidence type="ECO:0000256" key="4">
    <source>
        <dbReference type="ARBA" id="ARBA00013035"/>
    </source>
</evidence>
<evidence type="ECO:0000256" key="13">
    <source>
        <dbReference type="ARBA" id="ARBA00032850"/>
    </source>
</evidence>
<feature type="chain" id="PRO_5039312150" description="Probable periplasmic serine endoprotease DegP-like" evidence="17">
    <location>
        <begin position="20"/>
        <end position="508"/>
    </location>
</feature>
<evidence type="ECO:0000256" key="7">
    <source>
        <dbReference type="ARBA" id="ARBA00022729"/>
    </source>
</evidence>
<comment type="subcellular location">
    <subcellularLocation>
        <location evidence="2">Periplasm</location>
    </subcellularLocation>
</comment>
<evidence type="ECO:0000256" key="12">
    <source>
        <dbReference type="ARBA" id="ARBA00023016"/>
    </source>
</evidence>
<evidence type="ECO:0000313" key="20">
    <source>
        <dbReference type="Proteomes" id="UP000321857"/>
    </source>
</evidence>
<protein>
    <recommendedName>
        <fullName evidence="5">Probable periplasmic serine endoprotease DegP-like</fullName>
        <ecNumber evidence="4">3.4.21.107</ecNumber>
    </recommendedName>
    <alternativeName>
        <fullName evidence="13">Protease Do</fullName>
    </alternativeName>
</protein>
<keyword evidence="10" id="KW-0378">Hydrolase</keyword>
<proteinExistence type="inferred from homology"/>
<keyword evidence="20" id="KW-1185">Reference proteome</keyword>
<evidence type="ECO:0000256" key="15">
    <source>
        <dbReference type="PIRSR" id="PIRSR611782-2"/>
    </source>
</evidence>
<dbReference type="AlphaFoldDB" id="A0A516IUE7"/>
<evidence type="ECO:0000256" key="10">
    <source>
        <dbReference type="ARBA" id="ARBA00022801"/>
    </source>
</evidence>
<dbReference type="SMART" id="SM00228">
    <property type="entry name" value="PDZ"/>
    <property type="match status" value="2"/>
</dbReference>
<feature type="domain" description="PDZ" evidence="18">
    <location>
        <begin position="409"/>
        <end position="494"/>
    </location>
</feature>
<feature type="active site" description="Charge relay system" evidence="14">
    <location>
        <position position="233"/>
    </location>
</feature>
<evidence type="ECO:0000256" key="16">
    <source>
        <dbReference type="SAM" id="MobiDB-lite"/>
    </source>
</evidence>
<dbReference type="OrthoDB" id="9758917at2"/>
<evidence type="ECO:0000256" key="8">
    <source>
        <dbReference type="ARBA" id="ARBA00022737"/>
    </source>
</evidence>
<feature type="region of interest" description="Disordered" evidence="16">
    <location>
        <begin position="84"/>
        <end position="106"/>
    </location>
</feature>
<dbReference type="KEGG" id="sxa:FMM02_04005"/>
<dbReference type="InterPro" id="IPR001478">
    <property type="entry name" value="PDZ"/>
</dbReference>
<evidence type="ECO:0000256" key="3">
    <source>
        <dbReference type="ARBA" id="ARBA00010541"/>
    </source>
</evidence>
<keyword evidence="12" id="KW-0346">Stress response</keyword>
<evidence type="ECO:0000256" key="5">
    <source>
        <dbReference type="ARBA" id="ARBA00013958"/>
    </source>
</evidence>
<dbReference type="Proteomes" id="UP000321857">
    <property type="component" value="Chromosome"/>
</dbReference>
<evidence type="ECO:0000256" key="11">
    <source>
        <dbReference type="ARBA" id="ARBA00022825"/>
    </source>
</evidence>
<dbReference type="EC" id="3.4.21.107" evidence="4"/>
<evidence type="ECO:0000256" key="17">
    <source>
        <dbReference type="SAM" id="SignalP"/>
    </source>
</evidence>
<accession>A0A516IUE7</accession>
<organism evidence="19 20">
    <name type="scientific">Sphingomonas xanthus</name>
    <dbReference type="NCBI Taxonomy" id="2594473"/>
    <lineage>
        <taxon>Bacteria</taxon>
        <taxon>Pseudomonadati</taxon>
        <taxon>Pseudomonadota</taxon>
        <taxon>Alphaproteobacteria</taxon>
        <taxon>Sphingomonadales</taxon>
        <taxon>Sphingomonadaceae</taxon>
        <taxon>Sphingomonas</taxon>
    </lineage>
</organism>
<name>A0A516IUE7_9SPHN</name>
<dbReference type="InterPro" id="IPR011782">
    <property type="entry name" value="Pept_S1C_Do"/>
</dbReference>
<dbReference type="EMBL" id="CP041659">
    <property type="protein sequence ID" value="QDP20511.1"/>
    <property type="molecule type" value="Genomic_DNA"/>
</dbReference>
<feature type="active site" description="Charge relay system" evidence="14">
    <location>
        <position position="123"/>
    </location>
</feature>
<evidence type="ECO:0000256" key="9">
    <source>
        <dbReference type="ARBA" id="ARBA00022764"/>
    </source>
</evidence>
<dbReference type="Gene3D" id="2.40.10.120">
    <property type="match status" value="1"/>
</dbReference>
<feature type="compositionally biased region" description="Low complexity" evidence="16">
    <location>
        <begin position="84"/>
        <end position="104"/>
    </location>
</feature>
<dbReference type="PROSITE" id="PS50106">
    <property type="entry name" value="PDZ"/>
    <property type="match status" value="2"/>
</dbReference>
<dbReference type="PANTHER" id="PTHR22939:SF130">
    <property type="entry name" value="PERIPLASMIC SERINE ENDOPROTEASE DEGP-LIKE-RELATED"/>
    <property type="match status" value="1"/>
</dbReference>
<sequence length="508" mass="52895">MRYAYGVAMALLLGGTAFSVATGQAGAQVAQNAPSAMVPRAGAPSSFSDLAARLAPAVVNISTKQRVPVRRQVDPFEEFFRRFGGQAPQGQGQGQETPQTRETGSLGSGFIISPDGYIVTNNHLIQGANGQGTVDSITITLSDRKEYPARVIGRDSASDLALLKIEGSNLPYVNWGDSNRARVGDWIVAIGNPYGLGGTVTAGIISALHRGITGAGAYDRYIQTDASINMGNSGGPMFDMAGNVIGVNSALISPTGASVGIGLAIPAEAAKPVIDALRRGQRPERGYLGVGLQPLEESIAASLGLPKERGELVRSVVPGGPAARAGMQQGDVIVKVNGQDVTPDETASYIIANTTVGSRVPIEVIRDGRRRILQVQVGQRPTEEELARQSGAVTDQDQALGEEAPVAPGTALGLSMQPLNPQIIRALNLPTDVRGVVITSIEASSDAAQKGLRRGDVIMSVNRQPVTAPAQVLAAVEAARRAGRTSVLLLVKRGQAPEAFVGVDIATR</sequence>
<dbReference type="GO" id="GO:0006508">
    <property type="term" value="P:proteolysis"/>
    <property type="evidence" value="ECO:0007669"/>
    <property type="project" value="UniProtKB-KW"/>
</dbReference>
<evidence type="ECO:0000256" key="14">
    <source>
        <dbReference type="PIRSR" id="PIRSR611782-1"/>
    </source>
</evidence>
<feature type="binding site" evidence="15">
    <location>
        <position position="159"/>
    </location>
    <ligand>
        <name>substrate</name>
    </ligand>
</feature>
<keyword evidence="9" id="KW-0574">Periplasm</keyword>
<dbReference type="InterPro" id="IPR009003">
    <property type="entry name" value="Peptidase_S1_PA"/>
</dbReference>
<dbReference type="Pfam" id="PF00595">
    <property type="entry name" value="PDZ"/>
    <property type="match status" value="1"/>
</dbReference>
<evidence type="ECO:0000256" key="2">
    <source>
        <dbReference type="ARBA" id="ARBA00004418"/>
    </source>
</evidence>
<keyword evidence="7 17" id="KW-0732">Signal</keyword>
<feature type="binding site" evidence="15">
    <location>
        <begin position="231"/>
        <end position="233"/>
    </location>
    <ligand>
        <name>substrate</name>
    </ligand>
</feature>
<evidence type="ECO:0000313" key="19">
    <source>
        <dbReference type="EMBL" id="QDP20511.1"/>
    </source>
</evidence>
<gene>
    <name evidence="19" type="ORF">FMM02_04005</name>
</gene>
<dbReference type="Gene3D" id="2.30.42.10">
    <property type="match status" value="2"/>
</dbReference>
<evidence type="ECO:0000259" key="18">
    <source>
        <dbReference type="PROSITE" id="PS50106"/>
    </source>
</evidence>
<keyword evidence="6" id="KW-0645">Protease</keyword>
<comment type="catalytic activity">
    <reaction evidence="1">
        <text>Acts on substrates that are at least partially unfolded. The cleavage site P1 residue is normally between a pair of hydrophobic residues, such as Val-|-Val.</text>
        <dbReference type="EC" id="3.4.21.107"/>
    </reaction>
</comment>
<dbReference type="InterPro" id="IPR036034">
    <property type="entry name" value="PDZ_sf"/>
</dbReference>
<feature type="domain" description="PDZ" evidence="18">
    <location>
        <begin position="281"/>
        <end position="350"/>
    </location>
</feature>
<keyword evidence="8" id="KW-0677">Repeat</keyword>
<evidence type="ECO:0000256" key="6">
    <source>
        <dbReference type="ARBA" id="ARBA00022670"/>
    </source>
</evidence>
<feature type="signal peptide" evidence="17">
    <location>
        <begin position="1"/>
        <end position="19"/>
    </location>
</feature>
<dbReference type="SUPFAM" id="SSF50494">
    <property type="entry name" value="Trypsin-like serine proteases"/>
    <property type="match status" value="1"/>
</dbReference>
<keyword evidence="11" id="KW-0720">Serine protease</keyword>
<dbReference type="SUPFAM" id="SSF50156">
    <property type="entry name" value="PDZ domain-like"/>
    <property type="match status" value="2"/>
</dbReference>
<feature type="active site" description="Charge relay system" evidence="14">
    <location>
        <position position="159"/>
    </location>
</feature>
<dbReference type="InterPro" id="IPR001940">
    <property type="entry name" value="Peptidase_S1C"/>
</dbReference>
<dbReference type="GO" id="GO:0004252">
    <property type="term" value="F:serine-type endopeptidase activity"/>
    <property type="evidence" value="ECO:0007669"/>
    <property type="project" value="InterPro"/>
</dbReference>
<dbReference type="NCBIfam" id="TIGR02037">
    <property type="entry name" value="degP_htrA_DO"/>
    <property type="match status" value="1"/>
</dbReference>
<reference evidence="19 20" key="1">
    <citation type="submission" date="2019-07" db="EMBL/GenBank/DDBJ databases">
        <title>Sphingomonas AE3 Genome sequencing and assembly.</title>
        <authorList>
            <person name="Kim H."/>
        </authorList>
    </citation>
    <scope>NUCLEOTIDE SEQUENCE [LARGE SCALE GENOMIC DNA]</scope>
    <source>
        <strain evidence="19 20">AE3</strain>
    </source>
</reference>
<comment type="similarity">
    <text evidence="3">Belongs to the peptidase S1C family.</text>
</comment>